<accession>A0A9J5WXN2</accession>
<proteinExistence type="predicted"/>
<organism evidence="1 2">
    <name type="scientific">Solanum commersonii</name>
    <name type="common">Commerson's wild potato</name>
    <name type="synonym">Commerson's nightshade</name>
    <dbReference type="NCBI Taxonomy" id="4109"/>
    <lineage>
        <taxon>Eukaryota</taxon>
        <taxon>Viridiplantae</taxon>
        <taxon>Streptophyta</taxon>
        <taxon>Embryophyta</taxon>
        <taxon>Tracheophyta</taxon>
        <taxon>Spermatophyta</taxon>
        <taxon>Magnoliopsida</taxon>
        <taxon>eudicotyledons</taxon>
        <taxon>Gunneridae</taxon>
        <taxon>Pentapetalae</taxon>
        <taxon>asterids</taxon>
        <taxon>lamiids</taxon>
        <taxon>Solanales</taxon>
        <taxon>Solanaceae</taxon>
        <taxon>Solanoideae</taxon>
        <taxon>Solaneae</taxon>
        <taxon>Solanum</taxon>
    </lineage>
</organism>
<gene>
    <name evidence="1" type="ORF">H5410_051157</name>
</gene>
<sequence length="120" mass="13487">MVYHYFLTKLFKHLEISLRAGTVGTVKQPLSMNTLVECECMEGQPGRLSKMSQFIVEKSELKHEPEEITALVTKKGCRDCLTKGIVGKGTNREKLIKVHDAAKDHLTLVIQFLTQKTPSS</sequence>
<protein>
    <submittedName>
        <fullName evidence="1">Uncharacterized protein</fullName>
    </submittedName>
</protein>
<evidence type="ECO:0000313" key="2">
    <source>
        <dbReference type="Proteomes" id="UP000824120"/>
    </source>
</evidence>
<name>A0A9J5WXN2_SOLCO</name>
<dbReference type="Proteomes" id="UP000824120">
    <property type="component" value="Chromosome 10"/>
</dbReference>
<dbReference type="EMBL" id="JACXVP010000010">
    <property type="protein sequence ID" value="KAG5580530.1"/>
    <property type="molecule type" value="Genomic_DNA"/>
</dbReference>
<dbReference type="AlphaFoldDB" id="A0A9J5WXN2"/>
<comment type="caution">
    <text evidence="1">The sequence shown here is derived from an EMBL/GenBank/DDBJ whole genome shotgun (WGS) entry which is preliminary data.</text>
</comment>
<keyword evidence="2" id="KW-1185">Reference proteome</keyword>
<dbReference type="OrthoDB" id="1303972at2759"/>
<reference evidence="1 2" key="1">
    <citation type="submission" date="2020-09" db="EMBL/GenBank/DDBJ databases">
        <title>De no assembly of potato wild relative species, Solanum commersonii.</title>
        <authorList>
            <person name="Cho K."/>
        </authorList>
    </citation>
    <scope>NUCLEOTIDE SEQUENCE [LARGE SCALE GENOMIC DNA]</scope>
    <source>
        <strain evidence="1">LZ3.2</strain>
        <tissue evidence="1">Leaf</tissue>
    </source>
</reference>
<evidence type="ECO:0000313" key="1">
    <source>
        <dbReference type="EMBL" id="KAG5580530.1"/>
    </source>
</evidence>